<dbReference type="Proteomes" id="UP000824533">
    <property type="component" value="Linkage Group LG21"/>
</dbReference>
<proteinExistence type="predicted"/>
<evidence type="ECO:0000313" key="1">
    <source>
        <dbReference type="EMBL" id="KAJ0172486.1"/>
    </source>
</evidence>
<name>A0ACC1CLN7_9NEOP</name>
<accession>A0ACC1CLN7</accession>
<dbReference type="EMBL" id="CM034407">
    <property type="protein sequence ID" value="KAJ0172486.1"/>
    <property type="molecule type" value="Genomic_DNA"/>
</dbReference>
<protein>
    <submittedName>
        <fullName evidence="1">Uncharacterized protein</fullName>
    </submittedName>
</protein>
<comment type="caution">
    <text evidence="1">The sequence shown here is derived from an EMBL/GenBank/DDBJ whole genome shotgun (WGS) entry which is preliminary data.</text>
</comment>
<reference evidence="1 2" key="1">
    <citation type="journal article" date="2021" name="Front. Genet.">
        <title>Chromosome-Level Genome Assembly Reveals Significant Gene Expansion in the Toll and IMD Signaling Pathways of Dendrolimus kikuchii.</title>
        <authorList>
            <person name="Zhou J."/>
            <person name="Wu P."/>
            <person name="Xiong Z."/>
            <person name="Liu N."/>
            <person name="Zhao N."/>
            <person name="Ji M."/>
            <person name="Qiu Y."/>
            <person name="Yang B."/>
        </authorList>
    </citation>
    <scope>NUCLEOTIDE SEQUENCE [LARGE SCALE GENOMIC DNA]</scope>
    <source>
        <strain evidence="1">Ann1</strain>
    </source>
</reference>
<evidence type="ECO:0000313" key="2">
    <source>
        <dbReference type="Proteomes" id="UP000824533"/>
    </source>
</evidence>
<organism evidence="1 2">
    <name type="scientific">Dendrolimus kikuchii</name>
    <dbReference type="NCBI Taxonomy" id="765133"/>
    <lineage>
        <taxon>Eukaryota</taxon>
        <taxon>Metazoa</taxon>
        <taxon>Ecdysozoa</taxon>
        <taxon>Arthropoda</taxon>
        <taxon>Hexapoda</taxon>
        <taxon>Insecta</taxon>
        <taxon>Pterygota</taxon>
        <taxon>Neoptera</taxon>
        <taxon>Endopterygota</taxon>
        <taxon>Lepidoptera</taxon>
        <taxon>Glossata</taxon>
        <taxon>Ditrysia</taxon>
        <taxon>Bombycoidea</taxon>
        <taxon>Lasiocampidae</taxon>
        <taxon>Dendrolimus</taxon>
    </lineage>
</organism>
<gene>
    <name evidence="1" type="ORF">K1T71_011625</name>
</gene>
<sequence length="260" mass="30348">MSASRNAGRTKKLSFLEYYQTERSIWNPKDVHHKNKKKVADAWSRLADLIGKPVKEIKAKKEILMTTFRKHLKKNRILIVLAQVPMYNIYKPTWFAYEIMESFFLPVYTCIEGLNTETLKTEDTEDDPLLSYHTDTVTTPSRPSTFTNKRRRPATETAEKQMATAFEQLTNDIRQRRSESRPAHEDDDCDLYAKPNDERKIIMYQIDGLFINIINQNSYARHTPSPQYYSRPSSMVSTYARHTPFPQFQIIPTPESANIS</sequence>
<keyword evidence="2" id="KW-1185">Reference proteome</keyword>